<evidence type="ECO:0000256" key="4">
    <source>
        <dbReference type="SAM" id="MobiDB-lite"/>
    </source>
</evidence>
<dbReference type="InterPro" id="IPR007378">
    <property type="entry name" value="Tic22-like"/>
</dbReference>
<reference evidence="7" key="1">
    <citation type="submission" date="2021-01" db="EMBL/GenBank/DDBJ databases">
        <authorList>
            <person name="Corre E."/>
            <person name="Pelletier E."/>
            <person name="Niang G."/>
            <person name="Scheremetjew M."/>
            <person name="Finn R."/>
            <person name="Kale V."/>
            <person name="Holt S."/>
            <person name="Cochrane G."/>
            <person name="Meng A."/>
            <person name="Brown T."/>
            <person name="Cohen L."/>
        </authorList>
    </citation>
    <scope>NUCLEOTIDE SEQUENCE</scope>
    <source>
        <strain evidence="7">Isolate 1302-5</strain>
    </source>
</reference>
<evidence type="ECO:0000256" key="5">
    <source>
        <dbReference type="SAM" id="Phobius"/>
    </source>
</evidence>
<feature type="transmembrane region" description="Helical" evidence="5">
    <location>
        <begin position="101"/>
        <end position="123"/>
    </location>
</feature>
<gene>
    <name evidence="7" type="ORF">OAUR00152_LOCUS9496</name>
</gene>
<evidence type="ECO:0000256" key="1">
    <source>
        <dbReference type="ARBA" id="ARBA00004229"/>
    </source>
</evidence>
<accession>A0A7S4IB04</accession>
<keyword evidence="5" id="KW-0812">Transmembrane</keyword>
<dbReference type="PANTHER" id="PTHR33926">
    <property type="entry name" value="PROTEIN TIC 22, CHLOROPLASTIC"/>
    <property type="match status" value="1"/>
</dbReference>
<keyword evidence="2" id="KW-0150">Chloroplast</keyword>
<evidence type="ECO:0000256" key="3">
    <source>
        <dbReference type="ARBA" id="ARBA00022640"/>
    </source>
</evidence>
<keyword evidence="5" id="KW-1133">Transmembrane helix</keyword>
<dbReference type="PANTHER" id="PTHR33926:SF4">
    <property type="entry name" value="PROTEIN TIC 22, CHLOROPLASTIC"/>
    <property type="match status" value="1"/>
</dbReference>
<keyword evidence="5" id="KW-0472">Membrane</keyword>
<feature type="chain" id="PRO_5031225816" evidence="6">
    <location>
        <begin position="19"/>
        <end position="368"/>
    </location>
</feature>
<dbReference type="AlphaFoldDB" id="A0A7S4IB04"/>
<feature type="region of interest" description="Disordered" evidence="4">
    <location>
        <begin position="76"/>
        <end position="96"/>
    </location>
</feature>
<proteinExistence type="predicted"/>
<name>A0A7S4IB04_9STRA</name>
<dbReference type="GO" id="GO:0015031">
    <property type="term" value="P:protein transport"/>
    <property type="evidence" value="ECO:0007669"/>
    <property type="project" value="InterPro"/>
</dbReference>
<organism evidence="7">
    <name type="scientific">Odontella aurita</name>
    <dbReference type="NCBI Taxonomy" id="265563"/>
    <lineage>
        <taxon>Eukaryota</taxon>
        <taxon>Sar</taxon>
        <taxon>Stramenopiles</taxon>
        <taxon>Ochrophyta</taxon>
        <taxon>Bacillariophyta</taxon>
        <taxon>Mediophyceae</taxon>
        <taxon>Biddulphiophycidae</taxon>
        <taxon>Eupodiscales</taxon>
        <taxon>Odontellaceae</taxon>
        <taxon>Odontella</taxon>
    </lineage>
</organism>
<protein>
    <submittedName>
        <fullName evidence="7">Uncharacterized protein</fullName>
    </submittedName>
</protein>
<comment type="subcellular location">
    <subcellularLocation>
        <location evidence="1">Plastid</location>
        <location evidence="1">Chloroplast</location>
    </subcellularLocation>
</comment>
<dbReference type="GO" id="GO:0009507">
    <property type="term" value="C:chloroplast"/>
    <property type="evidence" value="ECO:0007669"/>
    <property type="project" value="UniProtKB-SubCell"/>
</dbReference>
<evidence type="ECO:0000313" key="7">
    <source>
        <dbReference type="EMBL" id="CAE2223963.1"/>
    </source>
</evidence>
<evidence type="ECO:0000256" key="6">
    <source>
        <dbReference type="SAM" id="SignalP"/>
    </source>
</evidence>
<evidence type="ECO:0000256" key="2">
    <source>
        <dbReference type="ARBA" id="ARBA00022528"/>
    </source>
</evidence>
<sequence>MAHRRRAIMLMRLSVILAANRIYSSDAASFTSTPTWRGVVVRLPSAQHHGGKQTTERPPSLSHDAARFIVKLPSSSSAMMSPRRPNNPLGMSRSDDGGPGIVTTIALAGILVIFLGSSVAPFLDSFNSDTSDSVTSQLANTAVTRQDPDALKQMQYQSKYDRLSRTKIQEKLSGMPAFYLVDGTTGEMSGEIYTSYADAKAASEASSSMVKATTLDQVMYPLVLKRGRTKMAPPPQEVKRAEEAIERHGSAGSKTYKLIPSAAAVEGAAGMKMELANGDVPLFIADRVAFASSSGPQVPLFLEKEDAVTSYRRLREAGGNKLPEEPNIRSSTLLEEIDSMERGTRPGVSQLAFYAPERDLIQADELMK</sequence>
<dbReference type="EMBL" id="HBKQ01013789">
    <property type="protein sequence ID" value="CAE2223963.1"/>
    <property type="molecule type" value="Transcribed_RNA"/>
</dbReference>
<feature type="signal peptide" evidence="6">
    <location>
        <begin position="1"/>
        <end position="18"/>
    </location>
</feature>
<keyword evidence="3" id="KW-0934">Plastid</keyword>
<keyword evidence="6" id="KW-0732">Signal</keyword>